<evidence type="ECO:0000256" key="5">
    <source>
        <dbReference type="ARBA" id="ARBA00022825"/>
    </source>
</evidence>
<keyword evidence="5 7" id="KW-0720">Serine protease</keyword>
<comment type="catalytic activity">
    <reaction evidence="6 7 8">
        <text>Hydrolysis of proteins to small peptides in the presence of ATP and magnesium. alpha-casein is the usual test substrate. In the absence of ATP, only oligopeptides shorter than five residues are hydrolyzed (such as succinyl-Leu-Tyr-|-NHMec, and Leu-Tyr-Leu-|-Tyr-Trp, in which cleavage of the -Tyr-|-Leu- and -Tyr-|-Trp bonds also occurs).</text>
        <dbReference type="EC" id="3.4.21.92"/>
    </reaction>
</comment>
<evidence type="ECO:0000256" key="9">
    <source>
        <dbReference type="RuleBase" id="RU003567"/>
    </source>
</evidence>
<dbReference type="RefSeq" id="WP_160877092.1">
    <property type="nucleotide sequence ID" value="NZ_WUEK01000004.1"/>
</dbReference>
<gene>
    <name evidence="7" type="primary">clpP</name>
    <name evidence="10" type="ORF">GRQ65_08335</name>
</gene>
<accession>A0A6L7EYP9</accession>
<keyword evidence="2 7" id="KW-0963">Cytoplasm</keyword>
<feature type="active site" description="Nucleophile" evidence="7">
    <location>
        <position position="102"/>
    </location>
</feature>
<dbReference type="NCBIfam" id="NF001368">
    <property type="entry name" value="PRK00277.1"/>
    <property type="match status" value="1"/>
</dbReference>
<dbReference type="InterPro" id="IPR001907">
    <property type="entry name" value="ClpP"/>
</dbReference>
<comment type="similarity">
    <text evidence="1 7 9">Belongs to the peptidase S14 family.</text>
</comment>
<dbReference type="InterPro" id="IPR029045">
    <property type="entry name" value="ClpP/crotonase-like_dom_sf"/>
</dbReference>
<evidence type="ECO:0000313" key="10">
    <source>
        <dbReference type="EMBL" id="MXG89555.1"/>
    </source>
</evidence>
<dbReference type="GO" id="GO:0005737">
    <property type="term" value="C:cytoplasm"/>
    <property type="evidence" value="ECO:0007669"/>
    <property type="project" value="UniProtKB-SubCell"/>
</dbReference>
<dbReference type="InterPro" id="IPR033135">
    <property type="entry name" value="ClpP_His_AS"/>
</dbReference>
<dbReference type="Proteomes" id="UP000473325">
    <property type="component" value="Unassembled WGS sequence"/>
</dbReference>
<dbReference type="AlphaFoldDB" id="A0A6L7EYP9"/>
<dbReference type="CDD" id="cd07017">
    <property type="entry name" value="S14_ClpP_2"/>
    <property type="match status" value="1"/>
</dbReference>
<comment type="subunit">
    <text evidence="7">Fourteen ClpP subunits assemble into 2 heptameric rings which stack back to back to give a disk-like structure with a central cavity, resembling the structure of eukaryotic proteasomes.</text>
</comment>
<evidence type="ECO:0000313" key="11">
    <source>
        <dbReference type="Proteomes" id="UP000473325"/>
    </source>
</evidence>
<keyword evidence="4 7" id="KW-0378">Hydrolase</keyword>
<reference evidence="10 11" key="1">
    <citation type="submission" date="2019-12" db="EMBL/GenBank/DDBJ databases">
        <authorList>
            <person name="Kun Z."/>
        </authorList>
    </citation>
    <scope>NUCLEOTIDE SEQUENCE [LARGE SCALE GENOMIC DNA]</scope>
    <source>
        <strain evidence="10 11">YIM 123512</strain>
    </source>
</reference>
<dbReference type="Pfam" id="PF00574">
    <property type="entry name" value="CLP_protease"/>
    <property type="match status" value="1"/>
</dbReference>
<dbReference type="GO" id="GO:0004252">
    <property type="term" value="F:serine-type endopeptidase activity"/>
    <property type="evidence" value="ECO:0007669"/>
    <property type="project" value="UniProtKB-UniRule"/>
</dbReference>
<evidence type="ECO:0000256" key="4">
    <source>
        <dbReference type="ARBA" id="ARBA00022801"/>
    </source>
</evidence>
<dbReference type="HAMAP" id="MF_00444">
    <property type="entry name" value="ClpP"/>
    <property type="match status" value="1"/>
</dbReference>
<dbReference type="PANTHER" id="PTHR10381">
    <property type="entry name" value="ATP-DEPENDENT CLP PROTEASE PROTEOLYTIC SUBUNIT"/>
    <property type="match status" value="1"/>
</dbReference>
<dbReference type="GO" id="GO:0051117">
    <property type="term" value="F:ATPase binding"/>
    <property type="evidence" value="ECO:0007669"/>
    <property type="project" value="TreeGrafter"/>
</dbReference>
<protein>
    <recommendedName>
        <fullName evidence="7 9">ATP-dependent Clp protease proteolytic subunit</fullName>
        <ecNumber evidence="7">3.4.21.92</ecNumber>
    </recommendedName>
    <alternativeName>
        <fullName evidence="7">Endopeptidase Clp</fullName>
    </alternativeName>
</protein>
<dbReference type="PRINTS" id="PR00127">
    <property type="entry name" value="CLPPROTEASEP"/>
</dbReference>
<proteinExistence type="inferred from homology"/>
<dbReference type="GO" id="GO:0004176">
    <property type="term" value="F:ATP-dependent peptidase activity"/>
    <property type="evidence" value="ECO:0007669"/>
    <property type="project" value="InterPro"/>
</dbReference>
<dbReference type="NCBIfam" id="NF009205">
    <property type="entry name" value="PRK12553.1"/>
    <property type="match status" value="1"/>
</dbReference>
<comment type="caution">
    <text evidence="10">The sequence shown here is derived from an EMBL/GenBank/DDBJ whole genome shotgun (WGS) entry which is preliminary data.</text>
</comment>
<dbReference type="PANTHER" id="PTHR10381:SF70">
    <property type="entry name" value="ATP-DEPENDENT CLP PROTEASE PROTEOLYTIC SUBUNIT"/>
    <property type="match status" value="1"/>
</dbReference>
<dbReference type="SUPFAM" id="SSF52096">
    <property type="entry name" value="ClpP/crotonase"/>
    <property type="match status" value="1"/>
</dbReference>
<dbReference type="EMBL" id="WUEK01000004">
    <property type="protein sequence ID" value="MXG89555.1"/>
    <property type="molecule type" value="Genomic_DNA"/>
</dbReference>
<comment type="subcellular location">
    <subcellularLocation>
        <location evidence="7">Cytoplasm</location>
    </subcellularLocation>
</comment>
<dbReference type="Gene3D" id="3.90.226.10">
    <property type="entry name" value="2-enoyl-CoA Hydratase, Chain A, domain 1"/>
    <property type="match status" value="1"/>
</dbReference>
<dbReference type="FunFam" id="3.90.226.10:FF:000002">
    <property type="entry name" value="ATP-dependent Clp protease proteolytic subunit"/>
    <property type="match status" value="1"/>
</dbReference>
<dbReference type="GO" id="GO:0009368">
    <property type="term" value="C:endopeptidase Clp complex"/>
    <property type="evidence" value="ECO:0007669"/>
    <property type="project" value="TreeGrafter"/>
</dbReference>
<evidence type="ECO:0000256" key="1">
    <source>
        <dbReference type="ARBA" id="ARBA00007039"/>
    </source>
</evidence>
<keyword evidence="3 7" id="KW-0645">Protease</keyword>
<feature type="active site" evidence="7 8">
    <location>
        <position position="127"/>
    </location>
</feature>
<dbReference type="PROSITE" id="PS00382">
    <property type="entry name" value="CLP_PROTEASE_HIS"/>
    <property type="match status" value="1"/>
</dbReference>
<evidence type="ECO:0000256" key="7">
    <source>
        <dbReference type="HAMAP-Rule" id="MF_00444"/>
    </source>
</evidence>
<name>A0A6L7EYP9_9ACTN</name>
<keyword evidence="11" id="KW-1185">Reference proteome</keyword>
<evidence type="ECO:0000256" key="6">
    <source>
        <dbReference type="ARBA" id="ARBA00034021"/>
    </source>
</evidence>
<dbReference type="EC" id="3.4.21.92" evidence="7"/>
<dbReference type="GO" id="GO:0006515">
    <property type="term" value="P:protein quality control for misfolded or incompletely synthesized proteins"/>
    <property type="evidence" value="ECO:0007669"/>
    <property type="project" value="TreeGrafter"/>
</dbReference>
<dbReference type="InterPro" id="IPR023562">
    <property type="entry name" value="ClpP/TepA"/>
</dbReference>
<organism evidence="10 11">
    <name type="scientific">Nocardioides flavescens</name>
    <dbReference type="NCBI Taxonomy" id="2691959"/>
    <lineage>
        <taxon>Bacteria</taxon>
        <taxon>Bacillati</taxon>
        <taxon>Actinomycetota</taxon>
        <taxon>Actinomycetes</taxon>
        <taxon>Propionibacteriales</taxon>
        <taxon>Nocardioidaceae</taxon>
        <taxon>Nocardioides</taxon>
    </lineage>
</organism>
<comment type="function">
    <text evidence="7">Cleaves peptides in various proteins in a process that requires ATP hydrolysis. Has a chymotrypsin-like activity. Plays a major role in the degradation of misfolded proteins.</text>
</comment>
<sequence length="211" mass="22842">MTDQTWPGPVAGGGGGIAVLDDHIYQRLLRERIVFLGSEVRDQNANAICAQLLLLSAEDPETDIFLHINSPGGSVDAGMAIYDTMNYIPNDVATVGMGLAASMGQFLLCAGAKGKRYALPHSRIMMHQPSSGMGGSASDIKIQAQQSLHIKKVLLELIAEHTGQPIEQVEQDADRDRWFTAEQAKEYGLVDQVITNAREAADDGRPARQKD</sequence>
<evidence type="ECO:0000256" key="2">
    <source>
        <dbReference type="ARBA" id="ARBA00022490"/>
    </source>
</evidence>
<evidence type="ECO:0000256" key="8">
    <source>
        <dbReference type="PROSITE-ProRule" id="PRU10086"/>
    </source>
</evidence>
<evidence type="ECO:0000256" key="3">
    <source>
        <dbReference type="ARBA" id="ARBA00022670"/>
    </source>
</evidence>